<dbReference type="GO" id="GO:0008237">
    <property type="term" value="F:metallopeptidase activity"/>
    <property type="evidence" value="ECO:0007669"/>
    <property type="project" value="UniProtKB-KW"/>
</dbReference>
<dbReference type="AlphaFoldDB" id="B7P9R8"/>
<evidence type="ECO:0000256" key="6">
    <source>
        <dbReference type="ARBA" id="ARBA00023049"/>
    </source>
</evidence>
<gene>
    <name evidence="12" type="ORF">IscW_ISCW017206</name>
</gene>
<comment type="similarity">
    <text evidence="1 9">Belongs to the peptidase M3 family.</text>
</comment>
<dbReference type="Gene3D" id="3.40.390.10">
    <property type="entry name" value="Collagenase (Catalytic Domain)"/>
    <property type="match status" value="1"/>
</dbReference>
<evidence type="ECO:0000259" key="11">
    <source>
        <dbReference type="Pfam" id="PF19310"/>
    </source>
</evidence>
<feature type="non-terminal residue" evidence="12">
    <location>
        <position position="1"/>
    </location>
</feature>
<dbReference type="Proteomes" id="UP000001555">
    <property type="component" value="Unassembled WGS sequence"/>
</dbReference>
<evidence type="ECO:0000313" key="13">
    <source>
        <dbReference type="EnsemblMetazoa" id="ISCW017206-PA"/>
    </source>
</evidence>
<organism>
    <name type="scientific">Ixodes scapularis</name>
    <name type="common">Black-legged tick</name>
    <name type="synonym">Deer tick</name>
    <dbReference type="NCBI Taxonomy" id="6945"/>
    <lineage>
        <taxon>Eukaryota</taxon>
        <taxon>Metazoa</taxon>
        <taxon>Ecdysozoa</taxon>
        <taxon>Arthropoda</taxon>
        <taxon>Chelicerata</taxon>
        <taxon>Arachnida</taxon>
        <taxon>Acari</taxon>
        <taxon>Parasitiformes</taxon>
        <taxon>Ixodida</taxon>
        <taxon>Ixodoidea</taxon>
        <taxon>Ixodidae</taxon>
        <taxon>Ixodinae</taxon>
        <taxon>Ixodes</taxon>
    </lineage>
</organism>
<dbReference type="Pfam" id="PF01432">
    <property type="entry name" value="Peptidase_M3"/>
    <property type="match status" value="1"/>
</dbReference>
<dbReference type="EMBL" id="ABJB010736338">
    <property type="status" value="NOT_ANNOTATED_CDS"/>
    <property type="molecule type" value="Genomic_DNA"/>
</dbReference>
<evidence type="ECO:0000256" key="5">
    <source>
        <dbReference type="ARBA" id="ARBA00022833"/>
    </source>
</evidence>
<dbReference type="InterPro" id="IPR045666">
    <property type="entry name" value="OpdA_N"/>
</dbReference>
<dbReference type="EC" id="3.4.24.70" evidence="8"/>
<dbReference type="EMBL" id="DS666579">
    <property type="protein sequence ID" value="EEC03340.1"/>
    <property type="molecule type" value="Genomic_DNA"/>
</dbReference>
<dbReference type="FunFam" id="1.10.1370.40:FF:000008">
    <property type="entry name" value="Oligopeptidase, putative"/>
    <property type="match status" value="1"/>
</dbReference>
<dbReference type="PANTHER" id="PTHR11804:SF83">
    <property type="entry name" value="LD37516P"/>
    <property type="match status" value="1"/>
</dbReference>
<keyword evidence="14" id="KW-1185">Reference proteome</keyword>
<evidence type="ECO:0000256" key="9">
    <source>
        <dbReference type="RuleBase" id="RU003435"/>
    </source>
</evidence>
<dbReference type="EMBL" id="ABJB011130175">
    <property type="status" value="NOT_ANNOTATED_CDS"/>
    <property type="molecule type" value="Genomic_DNA"/>
</dbReference>
<reference evidence="12 14" key="1">
    <citation type="submission" date="2008-03" db="EMBL/GenBank/DDBJ databases">
        <title>Annotation of Ixodes scapularis.</title>
        <authorList>
            <consortium name="Ixodes scapularis Genome Project Consortium"/>
            <person name="Caler E."/>
            <person name="Hannick L.I."/>
            <person name="Bidwell S."/>
            <person name="Joardar V."/>
            <person name="Thiagarajan M."/>
            <person name="Amedeo P."/>
            <person name="Galinsky K.J."/>
            <person name="Schobel S."/>
            <person name="Inman J."/>
            <person name="Hostetler J."/>
            <person name="Miller J."/>
            <person name="Hammond M."/>
            <person name="Megy K."/>
            <person name="Lawson D."/>
            <person name="Kodira C."/>
            <person name="Sutton G."/>
            <person name="Meyer J."/>
            <person name="Hill C.A."/>
            <person name="Birren B."/>
            <person name="Nene V."/>
            <person name="Collins F."/>
            <person name="Alarcon-Chaidez F."/>
            <person name="Wikel S."/>
            <person name="Strausberg R."/>
        </authorList>
    </citation>
    <scope>NUCLEOTIDE SEQUENCE [LARGE SCALE GENOMIC DNA]</scope>
    <source>
        <strain evidence="14">Wikel</strain>
        <strain evidence="12">Wikel colony</strain>
    </source>
</reference>
<dbReference type="InterPro" id="IPR001567">
    <property type="entry name" value="Pept_M3A_M3B_dom"/>
</dbReference>
<dbReference type="CDD" id="cd06456">
    <property type="entry name" value="M3A_DCP"/>
    <property type="match status" value="1"/>
</dbReference>
<evidence type="ECO:0007829" key="15">
    <source>
        <dbReference type="PeptideAtlas" id="B7P9R8"/>
    </source>
</evidence>
<dbReference type="HOGENOM" id="CLU_001805_4_1_1"/>
<dbReference type="Gene3D" id="1.10.1370.10">
    <property type="entry name" value="Neurolysin, domain 3"/>
    <property type="match status" value="1"/>
</dbReference>
<dbReference type="InterPro" id="IPR024079">
    <property type="entry name" value="MetalloPept_cat_dom_sf"/>
</dbReference>
<dbReference type="FunFam" id="3.40.390.10:FF:000059">
    <property type="entry name" value="Oligopeptidase, putative"/>
    <property type="match status" value="1"/>
</dbReference>
<comment type="cofactor">
    <cofactor evidence="9">
        <name>Zn(2+)</name>
        <dbReference type="ChEBI" id="CHEBI:29105"/>
    </cofactor>
    <text evidence="9">Binds 1 zinc ion.</text>
</comment>
<dbReference type="EMBL" id="ABJB010357333">
    <property type="status" value="NOT_ANNOTATED_CDS"/>
    <property type="molecule type" value="Genomic_DNA"/>
</dbReference>
<evidence type="ECO:0000256" key="1">
    <source>
        <dbReference type="ARBA" id="ARBA00006040"/>
    </source>
</evidence>
<comment type="catalytic activity">
    <reaction evidence="7">
        <text>Hydrolysis of oligopeptides, with broad specificity. Gly or Ala commonly occur as P1 or P1' residues, but more distant residues are also important, as is shown by the fact that Z-Gly-Pro-Gly-|-Gly-Pro-Ala is cleaved, but not Z-(Gly)(5).</text>
        <dbReference type="EC" id="3.4.24.70"/>
    </reaction>
</comment>
<keyword evidence="5 9" id="KW-0862">Zinc</keyword>
<reference evidence="13" key="2">
    <citation type="submission" date="2020-05" db="UniProtKB">
        <authorList>
            <consortium name="EnsemblMetazoa"/>
        </authorList>
    </citation>
    <scope>IDENTIFICATION</scope>
    <source>
        <strain evidence="13">wikel</strain>
    </source>
</reference>
<dbReference type="PANTHER" id="PTHR11804">
    <property type="entry name" value="PROTEASE M3 THIMET OLIGOPEPTIDASE-RELATED"/>
    <property type="match status" value="1"/>
</dbReference>
<keyword evidence="6 9" id="KW-0482">Metalloprotease</keyword>
<keyword evidence="3 9" id="KW-0479">Metal-binding</keyword>
<dbReference type="Pfam" id="PF19310">
    <property type="entry name" value="TOP_N"/>
    <property type="match status" value="1"/>
</dbReference>
<dbReference type="EnsemblMetazoa" id="ISCW017206-RA">
    <property type="protein sequence ID" value="ISCW017206-PA"/>
    <property type="gene ID" value="ISCW017206"/>
</dbReference>
<dbReference type="VEuPathDB" id="VectorBase:ISCW017206"/>
<evidence type="ECO:0000313" key="12">
    <source>
        <dbReference type="EMBL" id="EEC03340.1"/>
    </source>
</evidence>
<name>B7P9R8_IXOSC</name>
<proteinExistence type="evidence at protein level"/>
<feature type="domain" description="Peptidase M3A/M3B catalytic" evidence="10">
    <location>
        <begin position="232"/>
        <end position="681"/>
    </location>
</feature>
<evidence type="ECO:0000259" key="10">
    <source>
        <dbReference type="Pfam" id="PF01432"/>
    </source>
</evidence>
<dbReference type="InterPro" id="IPR034005">
    <property type="entry name" value="M3A_DCP"/>
</dbReference>
<dbReference type="SUPFAM" id="SSF55486">
    <property type="entry name" value="Metalloproteases ('zincins'), catalytic domain"/>
    <property type="match status" value="1"/>
</dbReference>
<evidence type="ECO:0000313" key="14">
    <source>
        <dbReference type="Proteomes" id="UP000001555"/>
    </source>
</evidence>
<dbReference type="EMBL" id="ABJB010405009">
    <property type="status" value="NOT_ANNOTATED_CDS"/>
    <property type="molecule type" value="Genomic_DNA"/>
</dbReference>
<protein>
    <recommendedName>
        <fullName evidence="8">oligopeptidase A</fullName>
        <ecNumber evidence="8">3.4.24.70</ecNumber>
    </recommendedName>
</protein>
<evidence type="ECO:0000256" key="3">
    <source>
        <dbReference type="ARBA" id="ARBA00022723"/>
    </source>
</evidence>
<dbReference type="STRING" id="6945.B7P9R8"/>
<keyword evidence="2 9" id="KW-0645">Protease</keyword>
<keyword evidence="15" id="KW-1267">Proteomics identification</keyword>
<dbReference type="VEuPathDB" id="VectorBase:ISCP_038617"/>
<feature type="domain" description="Oligopeptidase A N-terminal" evidence="11">
    <location>
        <begin position="37"/>
        <end position="158"/>
    </location>
</feature>
<dbReference type="OrthoDB" id="534666at2759"/>
<dbReference type="VEuPathDB" id="VectorBase:ISCI017206"/>
<dbReference type="FunCoup" id="B7P9R8">
    <property type="interactions" value="417"/>
</dbReference>
<accession>B7P9R8</accession>
<evidence type="ECO:0000256" key="2">
    <source>
        <dbReference type="ARBA" id="ARBA00022670"/>
    </source>
</evidence>
<dbReference type="EMBL" id="ABJB010505210">
    <property type="status" value="NOT_ANNOTATED_CDS"/>
    <property type="molecule type" value="Genomic_DNA"/>
</dbReference>
<sequence>LPEVPEDTAETNPLLRYTLLPEYTDLTGEKCYNAIGKLIVEFESGVCKLEEDVQDGSYVKTFESVMDPLERLAAPLESAWSALRNLYLVNKRDDIAEAYMQLHSRVHRAKAKRFQSLPIYHAVKELQTDSHLYSEEQRRIIRKHCLEARLMGVDLTGSASKLLSQAVERTAREAGFYRQKLQQATDVFRHRVDGDMVRNFPEDLVRRLAVDKTNPSRGPWVVTLQEDVYEGFLQYCGDRLHRWNVWNAYNTRASFANKELNNSLHIEEIRCQRLAQAEILGYKNFVELSMETKMAGSLENVQATIEVLRERVKPAAEEEVRTLHEFTAERGFRDKLELWDVPYWRRKQRQAVFRYDEAEVREYFPLPTVLDGLYRLCNRLFGITIKESSLSAKAWHPDVKAYDILDASGNHAGSFFLDPYARTNKHAGSWMEAARGRSVTLGTLPVANLVFSFQPPLLGRPSLLSYADVCTLFRKFGHTLQHCLTRTRYAEVSGLSGVEWDLVEACPNVCEMLLSQHPVAAAVSGHVDDGRPLSAELHAKLHGAKTHMVALDLCWELYYSCLDLELYSKREFWQDVCSRLWPQFIPLPRDKRDCHLCSFTPITVGDFPAAYFSFLWSKMVAADIFGAFRQVGFAEGSEVDHVGERFRETFLELGGSCEGSEVFRRFMGRDPSPESLLAAYGLQSKQPLEP</sequence>
<evidence type="ECO:0000256" key="7">
    <source>
        <dbReference type="ARBA" id="ARBA00024603"/>
    </source>
</evidence>
<dbReference type="GO" id="GO:0046872">
    <property type="term" value="F:metal ion binding"/>
    <property type="evidence" value="ECO:0007669"/>
    <property type="project" value="UniProtKB-UniRule"/>
</dbReference>
<dbReference type="PaxDb" id="6945-B7P9R8"/>
<dbReference type="EMBL" id="ABJB011061633">
    <property type="status" value="NOT_ANNOTATED_CDS"/>
    <property type="molecule type" value="Genomic_DNA"/>
</dbReference>
<dbReference type="Gene3D" id="1.10.1370.40">
    <property type="match status" value="1"/>
</dbReference>
<dbReference type="InterPro" id="IPR024077">
    <property type="entry name" value="Neurolysin/TOP_dom2"/>
</dbReference>
<dbReference type="InterPro" id="IPR045090">
    <property type="entry name" value="Pept_M3A_M3B"/>
</dbReference>
<evidence type="ECO:0000256" key="4">
    <source>
        <dbReference type="ARBA" id="ARBA00022801"/>
    </source>
</evidence>
<keyword evidence="4 9" id="KW-0378">Hydrolase</keyword>
<evidence type="ECO:0000256" key="8">
    <source>
        <dbReference type="ARBA" id="ARBA00026100"/>
    </source>
</evidence>